<reference evidence="1 2" key="1">
    <citation type="submission" date="2020-06" db="EMBL/GenBank/DDBJ databases">
        <authorList>
            <person name="Li R."/>
            <person name="Bekaert M."/>
        </authorList>
    </citation>
    <scope>NUCLEOTIDE SEQUENCE [LARGE SCALE GENOMIC DNA]</scope>
    <source>
        <strain evidence="2">wild</strain>
    </source>
</reference>
<gene>
    <name evidence="1" type="ORF">MCOR_53014</name>
</gene>
<accession>A0A6J8ELR5</accession>
<name>A0A6J8ELR5_MYTCO</name>
<dbReference type="EMBL" id="CACVKT020009175">
    <property type="protein sequence ID" value="CAC5420826.1"/>
    <property type="molecule type" value="Genomic_DNA"/>
</dbReference>
<keyword evidence="2" id="KW-1185">Reference proteome</keyword>
<evidence type="ECO:0008006" key="3">
    <source>
        <dbReference type="Google" id="ProtNLM"/>
    </source>
</evidence>
<evidence type="ECO:0000313" key="2">
    <source>
        <dbReference type="Proteomes" id="UP000507470"/>
    </source>
</evidence>
<proteinExistence type="predicted"/>
<dbReference type="OrthoDB" id="6134518at2759"/>
<dbReference type="AlphaFoldDB" id="A0A6J8ELR5"/>
<dbReference type="PANTHER" id="PTHR36159:SF1">
    <property type="entry name" value="RETROVIRUS-RELATED POL POLYPROTEIN FROM TRANSPOSON 412-LIKE PROTEIN"/>
    <property type="match status" value="1"/>
</dbReference>
<dbReference type="PANTHER" id="PTHR36159">
    <property type="entry name" value="PROTEIN CBG23766"/>
    <property type="match status" value="1"/>
</dbReference>
<evidence type="ECO:0000313" key="1">
    <source>
        <dbReference type="EMBL" id="CAC5420826.1"/>
    </source>
</evidence>
<protein>
    <recommendedName>
        <fullName evidence="3">Capsid protein</fullName>
    </recommendedName>
</protein>
<sequence length="444" mass="49563">MAMLNKQFFVEGQPSELSLFDLPPTQVGVENIRMENVRPTSTITDSSPILFDISGQNGLEYLDLFNSQIHVKLRVLHDDNSVLAADENVAPVNLFMQSLFSQIDVSIQGKALSTTSGYYPYKAYIQTLLRYGSDAKQSQLSTQLWLKDTNGHFDDVDFTNGDNTNGMVRMAYIRGSKLLDFQGPIMHDLFQVRRYILNQVGVGIRFHRSNANFSLLSNEAKKYKIDIQEMTLKVCKIQVNPAVITAHNALLNSTNAKYPYTKTEIASMTLAKGTLNFSWKHVFQDSCPNKLIIAFVNSEATGVGNLTRNPWNFQNYQLSPIGLSVNGIPVNGGPLQLSYNNTTGYTVVEVLSNLLMTARKWLNDEGIEISRDDIPGGCALYAFDTTPDFDGNEYLSLKKQGSLRIDAAFNVALPHTVNCIVLAERQGYFEISQSRDVILNSDGY</sequence>
<dbReference type="Proteomes" id="UP000507470">
    <property type="component" value="Unassembled WGS sequence"/>
</dbReference>
<organism evidence="1 2">
    <name type="scientific">Mytilus coruscus</name>
    <name type="common">Sea mussel</name>
    <dbReference type="NCBI Taxonomy" id="42192"/>
    <lineage>
        <taxon>Eukaryota</taxon>
        <taxon>Metazoa</taxon>
        <taxon>Spiralia</taxon>
        <taxon>Lophotrochozoa</taxon>
        <taxon>Mollusca</taxon>
        <taxon>Bivalvia</taxon>
        <taxon>Autobranchia</taxon>
        <taxon>Pteriomorphia</taxon>
        <taxon>Mytilida</taxon>
        <taxon>Mytiloidea</taxon>
        <taxon>Mytilidae</taxon>
        <taxon>Mytilinae</taxon>
        <taxon>Mytilus</taxon>
    </lineage>
</organism>